<reference evidence="1" key="1">
    <citation type="submission" date="2023-04" db="EMBL/GenBank/DDBJ databases">
        <title>Draft Genome sequencing of Naganishia species isolated from polar environments using Oxford Nanopore Technology.</title>
        <authorList>
            <person name="Leo P."/>
            <person name="Venkateswaran K."/>
        </authorList>
    </citation>
    <scope>NUCLEOTIDE SEQUENCE</scope>
    <source>
        <strain evidence="1">MNA-CCFEE 5423</strain>
    </source>
</reference>
<gene>
    <name evidence="1" type="ORF">QFC21_005880</name>
</gene>
<sequence length="230" mass="26053">MQEVRVGLATTVEDCLAVGEISYHVNDDLHWYHAINAAVNPLDLQERMSAIASNVLHRHHGLVVVARAQERIIGYILAWEQAQGGPEDPYEQPNVKTEIPGRNMTNWQSLCDEIDSVCDRVDAERGSLLCKLSIMQTFPLIVLKRDCQHAIDVDEVAILPEYQKRGIGRKLVEFVVQSARDFNLATIVLTSVPEAVPSYEEKLRFERLGVPIYFGVDEKSELVPMWMRLT</sequence>
<evidence type="ECO:0000313" key="2">
    <source>
        <dbReference type="Proteomes" id="UP001227268"/>
    </source>
</evidence>
<accession>A0ACC2V733</accession>
<organism evidence="1 2">
    <name type="scientific">Naganishia friedmannii</name>
    <dbReference type="NCBI Taxonomy" id="89922"/>
    <lineage>
        <taxon>Eukaryota</taxon>
        <taxon>Fungi</taxon>
        <taxon>Dikarya</taxon>
        <taxon>Basidiomycota</taxon>
        <taxon>Agaricomycotina</taxon>
        <taxon>Tremellomycetes</taxon>
        <taxon>Filobasidiales</taxon>
        <taxon>Filobasidiaceae</taxon>
        <taxon>Naganishia</taxon>
    </lineage>
</organism>
<evidence type="ECO:0000313" key="1">
    <source>
        <dbReference type="EMBL" id="KAJ9094722.1"/>
    </source>
</evidence>
<name>A0ACC2V733_9TREE</name>
<dbReference type="EMBL" id="JASBWT010000024">
    <property type="protein sequence ID" value="KAJ9094722.1"/>
    <property type="molecule type" value="Genomic_DNA"/>
</dbReference>
<keyword evidence="2" id="KW-1185">Reference proteome</keyword>
<protein>
    <submittedName>
        <fullName evidence="1">Uncharacterized protein</fullName>
    </submittedName>
</protein>
<comment type="caution">
    <text evidence="1">The sequence shown here is derived from an EMBL/GenBank/DDBJ whole genome shotgun (WGS) entry which is preliminary data.</text>
</comment>
<proteinExistence type="predicted"/>
<dbReference type="Proteomes" id="UP001227268">
    <property type="component" value="Unassembled WGS sequence"/>
</dbReference>